<gene>
    <name evidence="3" type="ORF">HMPREF0620_1179</name>
</gene>
<dbReference type="EMBL" id="AEON01000001">
    <property type="protein sequence ID" value="EFT84174.1"/>
    <property type="molecule type" value="Genomic_DNA"/>
</dbReference>
<sequence length="422" mass="46327">MMPTRDFTAATKKRLLAVVKEVTVPADAPWYKRFWDWCGDNEPNGVEENDNLKQAYMHGTAIDIQDYHKRIIDQNNTSRQTIEKIWKTVNADNDAYASRLAAVRTDLLSLTRLLKELAGTVSPSNGSFTPAGVSRMQDDFSRYQKNEILLNKLADKGLTAQDFGKMDQQGQKSFMDDLLPVWLQSTNLSSAEGSWTIPLGPNLQLTYTVSVTGDKDKPYVSRTISRQKMDILAMKNLKFGKGSLSWDEDGLHADSEGPDVPLQNYPEGTDPQLAGGWTTSSSTSSGTDGTFEESLSLSNKNTTYTITRGGNIPKQSVHFSYKVSTDLDKTNISSETKIEASVHQSGWGKIPVPASPVPAPFPIMLTMPSIPRITMPEITLPEVDVDPETAQAVTQGVVMTGTVIGFIAILAHYAPYLALIAA</sequence>
<evidence type="ECO:0000256" key="1">
    <source>
        <dbReference type="SAM" id="MobiDB-lite"/>
    </source>
</evidence>
<evidence type="ECO:0000313" key="4">
    <source>
        <dbReference type="Proteomes" id="UP000004946"/>
    </source>
</evidence>
<feature type="region of interest" description="Disordered" evidence="1">
    <location>
        <begin position="249"/>
        <end position="295"/>
    </location>
</feature>
<organism evidence="3 4">
    <name type="scientific">Parascardovia denticolens DSM 10105 = JCM 12538</name>
    <dbReference type="NCBI Taxonomy" id="864564"/>
    <lineage>
        <taxon>Bacteria</taxon>
        <taxon>Bacillati</taxon>
        <taxon>Actinomycetota</taxon>
        <taxon>Actinomycetes</taxon>
        <taxon>Bifidobacteriales</taxon>
        <taxon>Bifidobacteriaceae</taxon>
        <taxon>Parascardovia</taxon>
    </lineage>
</organism>
<dbReference type="KEGG" id="pdo:PSDT_0485"/>
<reference evidence="3 4" key="1">
    <citation type="submission" date="2010-12" db="EMBL/GenBank/DDBJ databases">
        <authorList>
            <person name="Muzny D."/>
            <person name="Qin X."/>
            <person name="Buhay C."/>
            <person name="Dugan-Rocha S."/>
            <person name="Ding Y."/>
            <person name="Chen G."/>
            <person name="Hawes A."/>
            <person name="Holder M."/>
            <person name="Jhangiani S."/>
            <person name="Johnson A."/>
            <person name="Khan Z."/>
            <person name="Li Z."/>
            <person name="Liu W."/>
            <person name="Liu X."/>
            <person name="Perez L."/>
            <person name="Shen H."/>
            <person name="Wang Q."/>
            <person name="Watt J."/>
            <person name="Xi L."/>
            <person name="Xin Y."/>
            <person name="Zhou J."/>
            <person name="Deng J."/>
            <person name="Jiang H."/>
            <person name="Liu Y."/>
            <person name="Qu J."/>
            <person name="Song X.-Z."/>
            <person name="Zhang L."/>
            <person name="Villasana D."/>
            <person name="Johnson A."/>
            <person name="Liu J."/>
            <person name="Liyanage D."/>
            <person name="Lorensuhewa L."/>
            <person name="Robinson T."/>
            <person name="Song A."/>
            <person name="Song B.-B."/>
            <person name="Dinh H."/>
            <person name="Thornton R."/>
            <person name="Coyle M."/>
            <person name="Francisco L."/>
            <person name="Jackson L."/>
            <person name="Javaid M."/>
            <person name="Korchina V."/>
            <person name="Kovar C."/>
            <person name="Mata R."/>
            <person name="Mathew T."/>
            <person name="Ngo R."/>
            <person name="Nguyen L."/>
            <person name="Nguyen N."/>
            <person name="Okwuonu G."/>
            <person name="Ongeri F."/>
            <person name="Pham C."/>
            <person name="Simmons D."/>
            <person name="Wilczek-Boney K."/>
            <person name="Hale W."/>
            <person name="Jakkamsetti A."/>
            <person name="Pham P."/>
            <person name="Ruth R."/>
            <person name="San Lucas F."/>
            <person name="Warren J."/>
            <person name="Zhang J."/>
            <person name="Zhao Z."/>
            <person name="Zhou C."/>
            <person name="Zhu D."/>
            <person name="Lee S."/>
            <person name="Bess C."/>
            <person name="Blankenburg K."/>
            <person name="Forbes L."/>
            <person name="Fu Q."/>
            <person name="Gubbala S."/>
            <person name="Hirani K."/>
            <person name="Jayaseelan J.C."/>
            <person name="Lara F."/>
            <person name="Munidasa M."/>
            <person name="Palculict T."/>
            <person name="Patil S."/>
            <person name="Pu L.-L."/>
            <person name="Saada N."/>
            <person name="Tang L."/>
            <person name="Weissenberger G."/>
            <person name="Zhu Y."/>
            <person name="Hemphill L."/>
            <person name="Shang Y."/>
            <person name="Youmans B."/>
            <person name="Ayvaz T."/>
            <person name="Ross M."/>
            <person name="Santibanez J."/>
            <person name="Aqrawi P."/>
            <person name="Gross S."/>
            <person name="Joshi V."/>
            <person name="Fowler G."/>
            <person name="Nazareth L."/>
            <person name="Reid J."/>
            <person name="Worley K."/>
            <person name="Petrosino J."/>
            <person name="Highlander S."/>
            <person name="Gibbs R."/>
        </authorList>
    </citation>
    <scope>NUCLEOTIDE SEQUENCE [LARGE SCALE GENOMIC DNA]</scope>
    <source>
        <strain evidence="3 4">DSM 10105</strain>
    </source>
</reference>
<evidence type="ECO:0000313" key="3">
    <source>
        <dbReference type="EMBL" id="EFT84174.1"/>
    </source>
</evidence>
<proteinExistence type="predicted"/>
<accession>E6K062</accession>
<dbReference type="Proteomes" id="UP000004946">
    <property type="component" value="Chromosome"/>
</dbReference>
<dbReference type="RefSeq" id="WP_006289852.1">
    <property type="nucleotide sequence ID" value="NZ_AP012333.1"/>
</dbReference>
<keyword evidence="2" id="KW-0472">Membrane</keyword>
<dbReference type="AlphaFoldDB" id="E6K062"/>
<keyword evidence="2" id="KW-0812">Transmembrane</keyword>
<keyword evidence="4" id="KW-1185">Reference proteome</keyword>
<dbReference type="HOGENOM" id="CLU_684932_0_0_11"/>
<feature type="compositionally biased region" description="Low complexity" evidence="1">
    <location>
        <begin position="275"/>
        <end position="289"/>
    </location>
</feature>
<feature type="transmembrane region" description="Helical" evidence="2">
    <location>
        <begin position="397"/>
        <end position="419"/>
    </location>
</feature>
<name>E6K062_PARDN</name>
<keyword evidence="2" id="KW-1133">Transmembrane helix</keyword>
<protein>
    <submittedName>
        <fullName evidence="3">Uncharacterized protein</fullName>
    </submittedName>
</protein>
<dbReference type="PATRIC" id="fig|864564.6.peg.534"/>
<evidence type="ECO:0000256" key="2">
    <source>
        <dbReference type="SAM" id="Phobius"/>
    </source>
</evidence>
<comment type="caution">
    <text evidence="3">The sequence shown here is derived from an EMBL/GenBank/DDBJ whole genome shotgun (WGS) entry which is preliminary data.</text>
</comment>
<dbReference type="eggNOG" id="ENOG5031XSS">
    <property type="taxonomic scope" value="Bacteria"/>
</dbReference>